<feature type="transmembrane region" description="Helical" evidence="2">
    <location>
        <begin position="34"/>
        <end position="57"/>
    </location>
</feature>
<dbReference type="Proteomes" id="UP000627984">
    <property type="component" value="Unassembled WGS sequence"/>
</dbReference>
<proteinExistence type="predicted"/>
<dbReference type="AlphaFoldDB" id="A0AA37BPA3"/>
<accession>A0AA37BPA3</accession>
<reference evidence="3" key="2">
    <citation type="submission" date="2022-09" db="EMBL/GenBank/DDBJ databases">
        <authorList>
            <person name="Sun Q."/>
            <person name="Ohkuma M."/>
        </authorList>
    </citation>
    <scope>NUCLEOTIDE SEQUENCE</scope>
    <source>
        <strain evidence="3">JCM 3093</strain>
    </source>
</reference>
<gene>
    <name evidence="3" type="ORF">GCM10010126_68990</name>
</gene>
<evidence type="ECO:0000313" key="3">
    <source>
        <dbReference type="EMBL" id="GGK99589.1"/>
    </source>
</evidence>
<keyword evidence="2" id="KW-0472">Membrane</keyword>
<evidence type="ECO:0000256" key="2">
    <source>
        <dbReference type="SAM" id="Phobius"/>
    </source>
</evidence>
<comment type="caution">
    <text evidence="3">The sequence shown here is derived from an EMBL/GenBank/DDBJ whole genome shotgun (WGS) entry which is preliminary data.</text>
</comment>
<evidence type="ECO:0000256" key="1">
    <source>
        <dbReference type="SAM" id="MobiDB-lite"/>
    </source>
</evidence>
<reference evidence="3" key="1">
    <citation type="journal article" date="2014" name="Int. J. Syst. Evol. Microbiol.">
        <title>Complete genome sequence of Corynebacterium casei LMG S-19264T (=DSM 44701T), isolated from a smear-ripened cheese.</title>
        <authorList>
            <consortium name="US DOE Joint Genome Institute (JGI-PGF)"/>
            <person name="Walter F."/>
            <person name="Albersmeier A."/>
            <person name="Kalinowski J."/>
            <person name="Ruckert C."/>
        </authorList>
    </citation>
    <scope>NUCLEOTIDE SEQUENCE</scope>
    <source>
        <strain evidence="3">JCM 3093</strain>
    </source>
</reference>
<organism evidence="3 4">
    <name type="scientific">Planomonospora parontospora</name>
    <dbReference type="NCBI Taxonomy" id="58119"/>
    <lineage>
        <taxon>Bacteria</taxon>
        <taxon>Bacillati</taxon>
        <taxon>Actinomycetota</taxon>
        <taxon>Actinomycetes</taxon>
        <taxon>Streptosporangiales</taxon>
        <taxon>Streptosporangiaceae</taxon>
        <taxon>Planomonospora</taxon>
    </lineage>
</organism>
<keyword evidence="2" id="KW-0812">Transmembrane</keyword>
<feature type="compositionally biased region" description="Basic and acidic residues" evidence="1">
    <location>
        <begin position="1"/>
        <end position="15"/>
    </location>
</feature>
<keyword evidence="2" id="KW-1133">Transmembrane helix</keyword>
<evidence type="ECO:0000313" key="4">
    <source>
        <dbReference type="Proteomes" id="UP000627984"/>
    </source>
</evidence>
<feature type="region of interest" description="Disordered" evidence="1">
    <location>
        <begin position="58"/>
        <end position="82"/>
    </location>
</feature>
<feature type="region of interest" description="Disordered" evidence="1">
    <location>
        <begin position="1"/>
        <end position="31"/>
    </location>
</feature>
<protein>
    <submittedName>
        <fullName evidence="3">Uncharacterized protein</fullName>
    </submittedName>
</protein>
<dbReference type="EMBL" id="BMQD01000049">
    <property type="protein sequence ID" value="GGK99589.1"/>
    <property type="molecule type" value="Genomic_DNA"/>
</dbReference>
<name>A0AA37BPA3_9ACTN</name>
<sequence>MPAGETPERPNDRDGPPPSAGTVPEPRRPATPRVLYWTVPALTLLIGLALGAAIAGVSSTPEPESIPSPTASVPGAAAPRPAVTVPPGRALIAPGECLVALDRGEQAMEVIRRGLRALGNLDGPELERVIDELQRIQPEFRRLAELCRSEAEITTPSPTST</sequence>